<feature type="region of interest" description="Disordered" evidence="3">
    <location>
        <begin position="538"/>
        <end position="557"/>
    </location>
</feature>
<dbReference type="Pfam" id="PF00271">
    <property type="entry name" value="Helicase_C"/>
    <property type="match status" value="1"/>
</dbReference>
<dbReference type="GO" id="GO:0008168">
    <property type="term" value="F:methyltransferase activity"/>
    <property type="evidence" value="ECO:0007669"/>
    <property type="project" value="UniProtKB-KW"/>
</dbReference>
<dbReference type="CDD" id="cd02440">
    <property type="entry name" value="AdoMet_MTases"/>
    <property type="match status" value="1"/>
</dbReference>
<dbReference type="PROSITE" id="PS51194">
    <property type="entry name" value="HELICASE_CTER"/>
    <property type="match status" value="1"/>
</dbReference>
<evidence type="ECO:0000256" key="2">
    <source>
        <dbReference type="SAM" id="Coils"/>
    </source>
</evidence>
<dbReference type="InterPro" id="IPR027417">
    <property type="entry name" value="P-loop_NTPase"/>
</dbReference>
<keyword evidence="5" id="KW-0808">Transferase</keyword>
<dbReference type="Proteomes" id="UP001239265">
    <property type="component" value="Unassembled WGS sequence"/>
</dbReference>
<gene>
    <name evidence="5" type="ORF">QT385_15470</name>
</gene>
<accession>A0ABD5B9I0</accession>
<evidence type="ECO:0000259" key="4">
    <source>
        <dbReference type="PROSITE" id="PS51194"/>
    </source>
</evidence>
<keyword evidence="5" id="KW-0489">Methyltransferase</keyword>
<dbReference type="InterPro" id="IPR052933">
    <property type="entry name" value="DNA_Protect_Modify"/>
</dbReference>
<dbReference type="InterPro" id="IPR029063">
    <property type="entry name" value="SAM-dependent_MTases_sf"/>
</dbReference>
<dbReference type="PANTHER" id="PTHR41313:SF1">
    <property type="entry name" value="DNA METHYLASE ADENINE-SPECIFIC DOMAIN-CONTAINING PROTEIN"/>
    <property type="match status" value="1"/>
</dbReference>
<name>A0ABD5B9I0_ELIMR</name>
<dbReference type="Gene3D" id="3.40.50.150">
    <property type="entry name" value="Vaccinia Virus protein VP39"/>
    <property type="match status" value="1"/>
</dbReference>
<dbReference type="InterPro" id="IPR001650">
    <property type="entry name" value="Helicase_C-like"/>
</dbReference>
<feature type="region of interest" description="Disordered" evidence="3">
    <location>
        <begin position="1799"/>
        <end position="1818"/>
    </location>
</feature>
<feature type="domain" description="Helicase C-terminal" evidence="4">
    <location>
        <begin position="1380"/>
        <end position="1552"/>
    </location>
</feature>
<protein>
    <submittedName>
        <fullName evidence="5">N-6 DNA methylase</fullName>
    </submittedName>
</protein>
<dbReference type="InterPro" id="IPR003356">
    <property type="entry name" value="DNA_methylase_A-5"/>
</dbReference>
<dbReference type="SUPFAM" id="SSF53335">
    <property type="entry name" value="S-adenosyl-L-methionine-dependent methyltransferases"/>
    <property type="match status" value="1"/>
</dbReference>
<reference evidence="5 6" key="1">
    <citation type="submission" date="2023-06" db="EMBL/GenBank/DDBJ databases">
        <title>Nosocomial Elizabethkingia miricola genome.</title>
        <authorList>
            <person name="Morgado S."/>
            <person name="Fonseca E."/>
            <person name="Freitas F."/>
            <person name="Vicente A.C."/>
        </authorList>
    </citation>
    <scope>NUCLEOTIDE SEQUENCE [LARGE SCALE GENOMIC DNA]</scope>
    <source>
        <strain evidence="5 6">EM15</strain>
    </source>
</reference>
<evidence type="ECO:0000313" key="5">
    <source>
        <dbReference type="EMBL" id="MDQ8750052.1"/>
    </source>
</evidence>
<dbReference type="Gene3D" id="3.40.50.300">
    <property type="entry name" value="P-loop containing nucleotide triphosphate hydrolases"/>
    <property type="match status" value="2"/>
</dbReference>
<dbReference type="Pfam" id="PF02384">
    <property type="entry name" value="N6_Mtase"/>
    <property type="match status" value="1"/>
</dbReference>
<dbReference type="SMART" id="SM00490">
    <property type="entry name" value="HELICc"/>
    <property type="match status" value="1"/>
</dbReference>
<evidence type="ECO:0000256" key="3">
    <source>
        <dbReference type="SAM" id="MobiDB-lite"/>
    </source>
</evidence>
<comment type="similarity">
    <text evidence="1">Belongs to the N(4)/N(6)-methyltransferase family.</text>
</comment>
<dbReference type="RefSeq" id="WP_309047048.1">
    <property type="nucleotide sequence ID" value="NZ_JAUCQJ010000004.1"/>
</dbReference>
<dbReference type="SUPFAM" id="SSF52540">
    <property type="entry name" value="P-loop containing nucleoside triphosphate hydrolases"/>
    <property type="match status" value="2"/>
</dbReference>
<feature type="coiled-coil region" evidence="2">
    <location>
        <begin position="1084"/>
        <end position="1140"/>
    </location>
</feature>
<evidence type="ECO:0000313" key="6">
    <source>
        <dbReference type="Proteomes" id="UP001239265"/>
    </source>
</evidence>
<dbReference type="GO" id="GO:0032259">
    <property type="term" value="P:methylation"/>
    <property type="evidence" value="ECO:0007669"/>
    <property type="project" value="UniProtKB-KW"/>
</dbReference>
<dbReference type="PANTHER" id="PTHR41313">
    <property type="entry name" value="ADENINE-SPECIFIC METHYLTRANSFERASE"/>
    <property type="match status" value="1"/>
</dbReference>
<keyword evidence="2" id="KW-0175">Coiled coil</keyword>
<evidence type="ECO:0000256" key="1">
    <source>
        <dbReference type="ARBA" id="ARBA00006594"/>
    </source>
</evidence>
<organism evidence="5 6">
    <name type="scientific">Elizabethkingia miricola</name>
    <name type="common">Chryseobacterium miricola</name>
    <dbReference type="NCBI Taxonomy" id="172045"/>
    <lineage>
        <taxon>Bacteria</taxon>
        <taxon>Pseudomonadati</taxon>
        <taxon>Bacteroidota</taxon>
        <taxon>Flavobacteriia</taxon>
        <taxon>Flavobacteriales</taxon>
        <taxon>Weeksellaceae</taxon>
        <taxon>Elizabethkingia</taxon>
    </lineage>
</organism>
<dbReference type="EMBL" id="JAUCQJ010000004">
    <property type="protein sequence ID" value="MDQ8750052.1"/>
    <property type="molecule type" value="Genomic_DNA"/>
</dbReference>
<proteinExistence type="inferred from homology"/>
<feature type="region of interest" description="Disordered" evidence="3">
    <location>
        <begin position="501"/>
        <end position="521"/>
    </location>
</feature>
<comment type="caution">
    <text evidence="5">The sequence shown here is derived from an EMBL/GenBank/DDBJ whole genome shotgun (WGS) entry which is preliminary data.</text>
</comment>
<sequence length="1835" mass="207807">MAFNQREHLKLNIEALRVMFRLEKEKRQATETERQQLLQYSGFGGLKFILNPAGHPTDIRQWKDYERTYFEETQELHRMLKENAADEKQYKHYVDSMRSSVLTAFYTPPEIINTLSDVFKENDIAIQRFLEPSAGVGGFIQSFTDKGVPQVTAYENDLLTGKILKQIYPDRNIRINGFEQIPERELNSYDVVASNIPFGTSSVFDLSYSRGDDPARAQAAKSIHNYFFLKGTDTLRDGGMLAFITSQGVLDSPSNKPIREALMAVHNLVSVVRLPNNLFMDYAGTEVGSDLIVLQKNEGKQGLTELEKDFCNTLLTKHNDHVNAFVHYTAPVVFDEIIQSTDLYGKPYTVYTHSGGVEQIAKEAKQILSADFKSNLNLNLYKGIAPDEPTIQPGITLTPEPTPVQPVTGIVREETPQPTLFNFTNPAAARPTMNRVQQSITAVADTPIREEVQLSLFDLFNNAPQSAVLAPPKKIRRRTSVTKKKTAGRTQQPGLFDYIPLRTIKEETPKPPSTPRTSGQSAVIGDLFSSVSINSRGEIEELPKNKKPAPVADKSIPEPAPYSGELQSFHRDDCLVMDKGFVGHLRNVDLESNSAVFHPLSLPLQQKARAEAYIGLRDAYQQLYNQEAQHHKEYKQERETLNRLYDDFEKRYGNLNSADNIKLIKTDSAGKEVPYLERVVGGVVHKADIFHQPVSFATTTLATDNPDEALAASLNKYGTVDLDYMSEISGMSGEDLKDALHGRIFYNPAQREYEIAEKWVSGNVVEKAAEVRTYLAGQPDNKEAAESLKALEAAKPRRIEFDELDFNLGERWIPAGIYNRFASHLFDTEIRIHYSESSDDFSIHCDRKNIHITEKYAIKSESRTFDGVTLLKHALVNTTPDITKKVIIDDKEVKVRDMEAIQMANSKIDEIRREFSDWLFAQNDEFKQRLTDKYNDTFNCFVRPQYDGSHQDFPGLDRKALGIEDLYASQKDAVWMIKMNGGAICDHEVGAGKTLIMCTAAQEMKRLGMAHKPIIIGLKANVHEIAETYRKAYPHAKILYPGKEDFTPQKRLRIFGDIKNNDWDCIILTHDQFGMIPQSPEMQKQILEAELESVEDNLAALEAQGKEVSRGMLKGVIVRKQNLEVKLKTLEHDIENRKDDVVDFKMMGIDHILVDESHRFKNLMFNTRHERVAGLGNMAGSQKALNLLFAIRTIQERTGKDLGATFLSGTTISNSLTELYLLFKYLRPNAMEKQGINCFDAWAAIYARKTTDYEFSVANNIVSKERFRFFIKVPELAQFYSEITDYRTAKDIGIDRPEKNEILYHIPPTPEQEVFIQKLMEFAKTGNAELLGRPPLSESEEKAKMLIATDYARKMSLDMRMISRGYEDHPDNKASHCAANIAKYYNKFDAQKGTQFVFSDLGTYKPAEWNVYSEIKRKLVEDHGIPAHEIRFIQEAKNEKQRKELIRDVNEGKIRVLFGSTEMLGTGVNAQKRAVAVHHLDIPWRPSDLAQRDGRAIRKGNDIAKFFADNKVDIFIYAVQKSLDSYKFNTLYNKQVFIEQLKSNSLGKRTIDEGGMDEKTGMNFSEYVAILSGNTDLLEKAKLEKQIAGLESERQAHNRSKLTSKYKLEDTVATLESTQSRFDRMSLDLGNLQKRIQKNKDGEILNPVQLIGLSPNVDVKQIGAKLNQLSEKARTAGQYEEIGTLYGFTLLVKTEVSQKDGVDIKDNRFFVQGEGNIKYTYNNGKMATDAKTASFNFLNALEKIPGILEQEQKKITELQKDLPVLQEVVNGSWKKEQALSDLKTGLAAVERKIQLSIKPETDTGAEQPEKAEKQKQNNSEAIVRVKGIHLPRGVL</sequence>
<dbReference type="PRINTS" id="PR00507">
    <property type="entry name" value="N12N6MTFRASE"/>
</dbReference>